<dbReference type="Gene3D" id="3.40.30.10">
    <property type="entry name" value="Glutaredoxin"/>
    <property type="match status" value="1"/>
</dbReference>
<evidence type="ECO:0000256" key="3">
    <source>
        <dbReference type="ARBA" id="ARBA00023002"/>
    </source>
</evidence>
<evidence type="ECO:0000256" key="5">
    <source>
        <dbReference type="RuleBase" id="RU000499"/>
    </source>
</evidence>
<dbReference type="Pfam" id="PF00255">
    <property type="entry name" value="GSHPx"/>
    <property type="match status" value="1"/>
</dbReference>
<dbReference type="OrthoDB" id="9785502at2"/>
<organism evidence="7 8">
    <name type="scientific">Edaphosphingomonas haloaromaticamans</name>
    <dbReference type="NCBI Taxonomy" id="653954"/>
    <lineage>
        <taxon>Bacteria</taxon>
        <taxon>Pseudomonadati</taxon>
        <taxon>Pseudomonadota</taxon>
        <taxon>Alphaproteobacteria</taxon>
        <taxon>Sphingomonadales</taxon>
        <taxon>Rhizorhabdaceae</taxon>
        <taxon>Edaphosphingomonas</taxon>
    </lineage>
</organism>
<keyword evidence="6" id="KW-0732">Signal</keyword>
<evidence type="ECO:0000256" key="4">
    <source>
        <dbReference type="PIRSR" id="PIRSR000303-1"/>
    </source>
</evidence>
<dbReference type="GO" id="GO:0004601">
    <property type="term" value="F:peroxidase activity"/>
    <property type="evidence" value="ECO:0007669"/>
    <property type="project" value="UniProtKB-KW"/>
</dbReference>
<dbReference type="PIRSF" id="PIRSF000303">
    <property type="entry name" value="Glutathion_perox"/>
    <property type="match status" value="1"/>
</dbReference>
<dbReference type="PRINTS" id="PR01011">
    <property type="entry name" value="GLUTPROXDASE"/>
</dbReference>
<evidence type="ECO:0000313" key="7">
    <source>
        <dbReference type="EMBL" id="OHT19046.1"/>
    </source>
</evidence>
<dbReference type="PANTHER" id="PTHR11592">
    <property type="entry name" value="GLUTATHIONE PEROXIDASE"/>
    <property type="match status" value="1"/>
</dbReference>
<evidence type="ECO:0000256" key="6">
    <source>
        <dbReference type="SAM" id="SignalP"/>
    </source>
</evidence>
<keyword evidence="8" id="KW-1185">Reference proteome</keyword>
<dbReference type="AlphaFoldDB" id="A0A1S1HBN8"/>
<keyword evidence="3 5" id="KW-0560">Oxidoreductase</keyword>
<proteinExistence type="inferred from homology"/>
<dbReference type="Proteomes" id="UP000179467">
    <property type="component" value="Unassembled WGS sequence"/>
</dbReference>
<dbReference type="InterPro" id="IPR036249">
    <property type="entry name" value="Thioredoxin-like_sf"/>
</dbReference>
<gene>
    <name evidence="7" type="primary">gpx1_1</name>
    <name evidence="7" type="ORF">BHE75_01027</name>
</gene>
<feature type="signal peptide" evidence="6">
    <location>
        <begin position="1"/>
        <end position="19"/>
    </location>
</feature>
<reference evidence="7 8" key="1">
    <citation type="submission" date="2016-09" db="EMBL/GenBank/DDBJ databases">
        <title>Metabolic pathway, cell adaptation mechanisms and a novel monoxygenase revealed through proteogenomic-transcription analysis of a Sphingomonas haloaromaticamans strain degrading the fungicide ortho-phenylphenol.</title>
        <authorList>
            <person name="Perruchon C."/>
            <person name="Papadopoulou E.S."/>
            <person name="Rousidou C."/>
            <person name="Vasileiadis S."/>
            <person name="Tanou G."/>
            <person name="Amoutzias G."/>
            <person name="Molassiotis A."/>
            <person name="Karpouzas D.G."/>
        </authorList>
    </citation>
    <scope>NUCLEOTIDE SEQUENCE [LARGE SCALE GENOMIC DNA]</scope>
    <source>
        <strain evidence="7 8">P3</strain>
    </source>
</reference>
<dbReference type="GO" id="GO:0034599">
    <property type="term" value="P:cellular response to oxidative stress"/>
    <property type="evidence" value="ECO:0007669"/>
    <property type="project" value="TreeGrafter"/>
</dbReference>
<dbReference type="EMBL" id="MIPT01000001">
    <property type="protein sequence ID" value="OHT19046.1"/>
    <property type="molecule type" value="Genomic_DNA"/>
</dbReference>
<dbReference type="PROSITE" id="PS51355">
    <property type="entry name" value="GLUTATHIONE_PEROXID_3"/>
    <property type="match status" value="1"/>
</dbReference>
<evidence type="ECO:0000256" key="2">
    <source>
        <dbReference type="ARBA" id="ARBA00022559"/>
    </source>
</evidence>
<evidence type="ECO:0000313" key="8">
    <source>
        <dbReference type="Proteomes" id="UP000179467"/>
    </source>
</evidence>
<name>A0A1S1HBN8_9SPHN</name>
<comment type="caution">
    <text evidence="7">The sequence shown here is derived from an EMBL/GenBank/DDBJ whole genome shotgun (WGS) entry which is preliminary data.</text>
</comment>
<dbReference type="CDD" id="cd00340">
    <property type="entry name" value="GSH_Peroxidase"/>
    <property type="match status" value="1"/>
</dbReference>
<dbReference type="SUPFAM" id="SSF52833">
    <property type="entry name" value="Thioredoxin-like"/>
    <property type="match status" value="1"/>
</dbReference>
<accession>A0A1S1HBN8</accession>
<protein>
    <recommendedName>
        <fullName evidence="5">Glutathione peroxidase</fullName>
    </recommendedName>
</protein>
<dbReference type="RefSeq" id="WP_070932830.1">
    <property type="nucleotide sequence ID" value="NZ_MIPT01000001.1"/>
</dbReference>
<feature type="active site" evidence="4">
    <location>
        <position position="77"/>
    </location>
</feature>
<feature type="chain" id="PRO_5010366112" description="Glutathione peroxidase" evidence="6">
    <location>
        <begin position="20"/>
        <end position="202"/>
    </location>
</feature>
<comment type="similarity">
    <text evidence="1 5">Belongs to the glutathione peroxidase family.</text>
</comment>
<dbReference type="PANTHER" id="PTHR11592:SF78">
    <property type="entry name" value="GLUTATHIONE PEROXIDASE"/>
    <property type="match status" value="1"/>
</dbReference>
<dbReference type="InterPro" id="IPR000889">
    <property type="entry name" value="Glutathione_peroxidase"/>
</dbReference>
<keyword evidence="2 5" id="KW-0575">Peroxidase</keyword>
<sequence length="202" mass="21587">MHKKWTLGGAAAIAIGAMAAVGYAQFPSVPDTPPMAAAEAQKHTAWDFDLTAIDGAPLPMKKFKGEVVLLVNTASMCGFTPQYEGLQKVQDTYARRGFTIVGVPSGNFKNQEYGSNSEIAAFCKTKAVKFPLAEKSDVVGPNALPIYRWAAAKLGPQNTPKWNFHKYLIGRDGKLIAAFGTRTDPTDPKVTGAIEAALKAKG</sequence>
<evidence type="ECO:0000256" key="1">
    <source>
        <dbReference type="ARBA" id="ARBA00006926"/>
    </source>
</evidence>